<proteinExistence type="predicted"/>
<evidence type="ECO:0000313" key="1">
    <source>
        <dbReference type="EMBL" id="CAI3926879.1"/>
    </source>
</evidence>
<gene>
    <name evidence="1" type="ORF">R83534S58_LOCUS285</name>
</gene>
<name>A0ABM9HJ86_9PROT</name>
<sequence>MERVINMNDQDINDKAKLIAAKEDENVIDVRNLTDGQLKALGVSQMAYVKIVMINGEQVFAIHAADGTPMAVADNVKTAFAAIVQHEMVPSFVN</sequence>
<accession>A0ABM9HJ86</accession>
<reference evidence="1" key="1">
    <citation type="submission" date="2022-10" db="EMBL/GenBank/DDBJ databases">
        <authorList>
            <person name="Botero Cardona J."/>
        </authorList>
    </citation>
    <scope>NUCLEOTIDE SEQUENCE</scope>
    <source>
        <strain evidence="1">R-83534</strain>
    </source>
</reference>
<keyword evidence="2" id="KW-1185">Reference proteome</keyword>
<dbReference type="InterPro" id="IPR009531">
    <property type="entry name" value="DUF1150"/>
</dbReference>
<comment type="caution">
    <text evidence="1">The sequence shown here is derived from an EMBL/GenBank/DDBJ whole genome shotgun (WGS) entry which is preliminary data.</text>
</comment>
<dbReference type="Pfam" id="PF06620">
    <property type="entry name" value="DUF1150"/>
    <property type="match status" value="1"/>
</dbReference>
<evidence type="ECO:0000313" key="2">
    <source>
        <dbReference type="Proteomes" id="UP001154272"/>
    </source>
</evidence>
<protein>
    <submittedName>
        <fullName evidence="1">DUF1150 family</fullName>
    </submittedName>
</protein>
<dbReference type="EMBL" id="CAMXCH010000001">
    <property type="protein sequence ID" value="CAI3926879.1"/>
    <property type="molecule type" value="Genomic_DNA"/>
</dbReference>
<dbReference type="Proteomes" id="UP001154272">
    <property type="component" value="Unassembled WGS sequence"/>
</dbReference>
<organism evidence="1 2">
    <name type="scientific">Commensalibacter papalotli</name>
    <name type="common">ex Botero et al. 2024</name>
    <dbReference type="NCBI Taxonomy" id="2972766"/>
    <lineage>
        <taxon>Bacteria</taxon>
        <taxon>Pseudomonadati</taxon>
        <taxon>Pseudomonadota</taxon>
        <taxon>Alphaproteobacteria</taxon>
        <taxon>Acetobacterales</taxon>
        <taxon>Acetobacteraceae</taxon>
    </lineage>
</organism>